<feature type="domain" description="CCHC-type" evidence="2">
    <location>
        <begin position="193"/>
        <end position="209"/>
    </location>
</feature>
<feature type="domain" description="CCHC-type" evidence="2">
    <location>
        <begin position="174"/>
        <end position="190"/>
    </location>
</feature>
<dbReference type="Gene3D" id="4.10.60.10">
    <property type="entry name" value="Zinc finger, CCHC-type"/>
    <property type="match status" value="1"/>
</dbReference>
<dbReference type="SMART" id="SM00343">
    <property type="entry name" value="ZnF_C2HC"/>
    <property type="match status" value="2"/>
</dbReference>
<dbReference type="InterPro" id="IPR001878">
    <property type="entry name" value="Znf_CCHC"/>
</dbReference>
<dbReference type="Proteomes" id="UP000823388">
    <property type="component" value="Chromosome 4N"/>
</dbReference>
<feature type="region of interest" description="Disordered" evidence="1">
    <location>
        <begin position="96"/>
        <end position="122"/>
    </location>
</feature>
<gene>
    <name evidence="3" type="ORF">PVAP13_4NG189922</name>
</gene>
<dbReference type="InterPro" id="IPR036875">
    <property type="entry name" value="Znf_CCHC_sf"/>
</dbReference>
<comment type="caution">
    <text evidence="3">The sequence shown here is derived from an EMBL/GenBank/DDBJ whole genome shotgun (WGS) entry which is preliminary data.</text>
</comment>
<proteinExistence type="predicted"/>
<dbReference type="GO" id="GO:0003676">
    <property type="term" value="F:nucleic acid binding"/>
    <property type="evidence" value="ECO:0007669"/>
    <property type="project" value="InterPro"/>
</dbReference>
<name>A0A8T0TGA4_PANVG</name>
<dbReference type="SUPFAM" id="SSF57756">
    <property type="entry name" value="Retrovirus zinc finger-like domains"/>
    <property type="match status" value="1"/>
</dbReference>
<organism evidence="3 4">
    <name type="scientific">Panicum virgatum</name>
    <name type="common">Blackwell switchgrass</name>
    <dbReference type="NCBI Taxonomy" id="38727"/>
    <lineage>
        <taxon>Eukaryota</taxon>
        <taxon>Viridiplantae</taxon>
        <taxon>Streptophyta</taxon>
        <taxon>Embryophyta</taxon>
        <taxon>Tracheophyta</taxon>
        <taxon>Spermatophyta</taxon>
        <taxon>Magnoliopsida</taxon>
        <taxon>Liliopsida</taxon>
        <taxon>Poales</taxon>
        <taxon>Poaceae</taxon>
        <taxon>PACMAD clade</taxon>
        <taxon>Panicoideae</taxon>
        <taxon>Panicodae</taxon>
        <taxon>Paniceae</taxon>
        <taxon>Panicinae</taxon>
        <taxon>Panicum</taxon>
        <taxon>Panicum sect. Hiantes</taxon>
    </lineage>
</organism>
<keyword evidence="4" id="KW-1185">Reference proteome</keyword>
<protein>
    <recommendedName>
        <fullName evidence="2">CCHC-type domain-containing protein</fullName>
    </recommendedName>
</protein>
<dbReference type="AlphaFoldDB" id="A0A8T0TGA4"/>
<reference evidence="3" key="1">
    <citation type="submission" date="2020-05" db="EMBL/GenBank/DDBJ databases">
        <title>WGS assembly of Panicum virgatum.</title>
        <authorList>
            <person name="Lovell J.T."/>
            <person name="Jenkins J."/>
            <person name="Shu S."/>
            <person name="Juenger T.E."/>
            <person name="Schmutz J."/>
        </authorList>
    </citation>
    <scope>NUCLEOTIDE SEQUENCE</scope>
    <source>
        <strain evidence="3">AP13</strain>
    </source>
</reference>
<dbReference type="GO" id="GO:0008270">
    <property type="term" value="F:zinc ion binding"/>
    <property type="evidence" value="ECO:0007669"/>
    <property type="project" value="InterPro"/>
</dbReference>
<accession>A0A8T0TGA4</accession>
<evidence type="ECO:0000259" key="2">
    <source>
        <dbReference type="SMART" id="SM00343"/>
    </source>
</evidence>
<evidence type="ECO:0000313" key="4">
    <source>
        <dbReference type="Proteomes" id="UP000823388"/>
    </source>
</evidence>
<dbReference type="EMBL" id="CM029044">
    <property type="protein sequence ID" value="KAG2607039.1"/>
    <property type="molecule type" value="Genomic_DNA"/>
</dbReference>
<sequence length="352" mass="38372">MSVGTPPSTGSPLRQDPLLVEEALDLDLHYYSSQEDDSPQPLRGKAVATGAVSATDSLGNGADLQLEGHRIRSVVVRPATHRVSYKEALLRGRAFKTANNQRRSSHGRFEWQEVGSRKKGSNAGASVWSRLGAGQQSVFDRLGKKVTSIFDKLGPRTPMGENWLDILKTKAAGRCFNCFARDHRIAECRDPPKCILCSLSGHKARFCRATVTSTPAPVLVPSVRPAAAIPLTSAPGATQGGAGFSSSSSSRTRVSAAMQFQVPAPNRFDLEKVRGGQHDLCGGRRRVVEDIVGEDLARRAFDGDFAIRVDPMSEEFSTRSILCAGKQVYSRFRRRRPLSCLLCKIDNLIHSQ</sequence>
<evidence type="ECO:0000256" key="1">
    <source>
        <dbReference type="SAM" id="MobiDB-lite"/>
    </source>
</evidence>
<evidence type="ECO:0000313" key="3">
    <source>
        <dbReference type="EMBL" id="KAG2607039.1"/>
    </source>
</evidence>